<dbReference type="EMBL" id="JBHFFA010000007">
    <property type="protein sequence ID" value="KAL2613586.1"/>
    <property type="molecule type" value="Genomic_DNA"/>
</dbReference>
<gene>
    <name evidence="2" type="ORF">R1flu_025278</name>
</gene>
<name>A0ABD1Y0B5_9MARC</name>
<evidence type="ECO:0000313" key="2">
    <source>
        <dbReference type="EMBL" id="KAL2613586.1"/>
    </source>
</evidence>
<feature type="transmembrane region" description="Helical" evidence="1">
    <location>
        <begin position="20"/>
        <end position="41"/>
    </location>
</feature>
<dbReference type="AlphaFoldDB" id="A0ABD1Y0B5"/>
<protein>
    <submittedName>
        <fullName evidence="2">Uncharacterized protein</fullName>
    </submittedName>
</protein>
<keyword evidence="1" id="KW-0472">Membrane</keyword>
<dbReference type="SUPFAM" id="SSF57938">
    <property type="entry name" value="DnaJ/Hsp40 cysteine-rich domain"/>
    <property type="match status" value="1"/>
</dbReference>
<evidence type="ECO:0000256" key="1">
    <source>
        <dbReference type="SAM" id="Phobius"/>
    </source>
</evidence>
<dbReference type="Proteomes" id="UP001605036">
    <property type="component" value="Unassembled WGS sequence"/>
</dbReference>
<keyword evidence="3" id="KW-1185">Reference proteome</keyword>
<proteinExistence type="predicted"/>
<reference evidence="2 3" key="1">
    <citation type="submission" date="2024-09" db="EMBL/GenBank/DDBJ databases">
        <title>Chromosome-scale assembly of Riccia fluitans.</title>
        <authorList>
            <person name="Paukszto L."/>
            <person name="Sawicki J."/>
            <person name="Karawczyk K."/>
            <person name="Piernik-Szablinska J."/>
            <person name="Szczecinska M."/>
            <person name="Mazdziarz M."/>
        </authorList>
    </citation>
    <scope>NUCLEOTIDE SEQUENCE [LARGE SCALE GENOMIC DNA]</scope>
    <source>
        <strain evidence="2">Rf_01</strain>
        <tissue evidence="2">Aerial parts of the thallus</tissue>
    </source>
</reference>
<dbReference type="PANTHER" id="PTHR15852">
    <property type="entry name" value="PLASTID TRANSCRIPTIONALLY ACTIVE PROTEIN"/>
    <property type="match status" value="1"/>
</dbReference>
<evidence type="ECO:0000313" key="3">
    <source>
        <dbReference type="Proteomes" id="UP001605036"/>
    </source>
</evidence>
<organism evidence="2 3">
    <name type="scientific">Riccia fluitans</name>
    <dbReference type="NCBI Taxonomy" id="41844"/>
    <lineage>
        <taxon>Eukaryota</taxon>
        <taxon>Viridiplantae</taxon>
        <taxon>Streptophyta</taxon>
        <taxon>Embryophyta</taxon>
        <taxon>Marchantiophyta</taxon>
        <taxon>Marchantiopsida</taxon>
        <taxon>Marchantiidae</taxon>
        <taxon>Marchantiales</taxon>
        <taxon>Ricciaceae</taxon>
        <taxon>Riccia</taxon>
    </lineage>
</organism>
<comment type="caution">
    <text evidence="2">The sequence shown here is derived from an EMBL/GenBank/DDBJ whole genome shotgun (WGS) entry which is preliminary data.</text>
</comment>
<keyword evidence="1" id="KW-0812">Transmembrane</keyword>
<keyword evidence="1" id="KW-1133">Transmembrane helix</keyword>
<sequence length="112" mass="11844">MVNRPGGPVGGALRLVTTAGAVIGGGFLAVSFVSSAFLGAFRSWAEANRKKTARSCRICKGRGFTKCRLCKGNSVIHWSPLLDPVVKKPCLCPTCDGNKVQRCLNCVGKGYV</sequence>
<accession>A0ABD1Y0B5</accession>
<dbReference type="PANTHER" id="PTHR15852:SF29">
    <property type="entry name" value="PLASTID TRANSCRIPTIONALLY ACTIVE PROTEIN"/>
    <property type="match status" value="1"/>
</dbReference>
<dbReference type="InterPro" id="IPR036410">
    <property type="entry name" value="HSP_DnaJ_Cys-rich_dom_sf"/>
</dbReference>